<dbReference type="InterPro" id="IPR050176">
    <property type="entry name" value="LTTR"/>
</dbReference>
<dbReference type="SUPFAM" id="SSF53850">
    <property type="entry name" value="Periplasmic binding protein-like II"/>
    <property type="match status" value="1"/>
</dbReference>
<dbReference type="GO" id="GO:0003677">
    <property type="term" value="F:DNA binding"/>
    <property type="evidence" value="ECO:0007669"/>
    <property type="project" value="UniProtKB-KW"/>
</dbReference>
<proteinExistence type="inferred from homology"/>
<keyword evidence="4" id="KW-0804">Transcription</keyword>
<evidence type="ECO:0000256" key="3">
    <source>
        <dbReference type="ARBA" id="ARBA00023125"/>
    </source>
</evidence>
<comment type="caution">
    <text evidence="6">The sequence shown here is derived from an EMBL/GenBank/DDBJ whole genome shotgun (WGS) entry which is preliminary data.</text>
</comment>
<evidence type="ECO:0000256" key="1">
    <source>
        <dbReference type="ARBA" id="ARBA00009437"/>
    </source>
</evidence>
<dbReference type="Gene3D" id="3.40.190.10">
    <property type="entry name" value="Periplasmic binding protein-like II"/>
    <property type="match status" value="2"/>
</dbReference>
<evidence type="ECO:0000256" key="4">
    <source>
        <dbReference type="ARBA" id="ARBA00023163"/>
    </source>
</evidence>
<feature type="domain" description="HTH lysR-type" evidence="5">
    <location>
        <begin position="71"/>
        <end position="128"/>
    </location>
</feature>
<dbReference type="Pfam" id="PF03466">
    <property type="entry name" value="LysR_substrate"/>
    <property type="match status" value="1"/>
</dbReference>
<dbReference type="InterPro" id="IPR036388">
    <property type="entry name" value="WH-like_DNA-bd_sf"/>
</dbReference>
<dbReference type="InterPro" id="IPR000847">
    <property type="entry name" value="LysR_HTH_N"/>
</dbReference>
<keyword evidence="7" id="KW-1185">Reference proteome</keyword>
<dbReference type="Pfam" id="PF00126">
    <property type="entry name" value="HTH_1"/>
    <property type="match status" value="1"/>
</dbReference>
<evidence type="ECO:0000313" key="6">
    <source>
        <dbReference type="EMBL" id="MBB5320768.1"/>
    </source>
</evidence>
<dbReference type="GO" id="GO:0003700">
    <property type="term" value="F:DNA-binding transcription factor activity"/>
    <property type="evidence" value="ECO:0007669"/>
    <property type="project" value="InterPro"/>
</dbReference>
<dbReference type="InterPro" id="IPR005119">
    <property type="entry name" value="LysR_subst-bd"/>
</dbReference>
<organism evidence="6 7">
    <name type="scientific">Marinobacter oulmenensis</name>
    <dbReference type="NCBI Taxonomy" id="643747"/>
    <lineage>
        <taxon>Bacteria</taxon>
        <taxon>Pseudomonadati</taxon>
        <taxon>Pseudomonadota</taxon>
        <taxon>Gammaproteobacteria</taxon>
        <taxon>Pseudomonadales</taxon>
        <taxon>Marinobacteraceae</taxon>
        <taxon>Marinobacter</taxon>
    </lineage>
</organism>
<dbReference type="PANTHER" id="PTHR30579:SF7">
    <property type="entry name" value="HTH-TYPE TRANSCRIPTIONAL REGULATOR LRHA-RELATED"/>
    <property type="match status" value="1"/>
</dbReference>
<sequence length="357" mass="39739">MIAIIPVFEALCIVLFGMPPPIFPIYPSTGDNTPNRKRSNQIDRMLAPEYDPEYRIFFNQYFKESELRANFDIDALRAIVTGTDLGSFARAAAQLGRSQSAISMQLKKLEQQAGTQLFVRRGRNLVPTEAGEAFIAYARQIITLNDEAAFAVGATANVTTVRLGLPQDFFEDVMPAVLSEFSRSHKGVHVEVQAGSNHALVEEVRNGRLDAAIVFFPDEPARHEGELICRLPMRWLAHESQALELAGDWIPLVLFDHHCLFRQSALAALEQANRRWKVSVTTPSLPGIWGALRCHLGLAVRTEHGLPDDIRCIDNNPDLPGLPATRLKMLRSSNASPAANDLCHVLRQETEKLIRQA</sequence>
<dbReference type="AlphaFoldDB" id="A0A840UJ16"/>
<name>A0A840UJ16_9GAMM</name>
<dbReference type="Gene3D" id="1.10.10.10">
    <property type="entry name" value="Winged helix-like DNA-binding domain superfamily/Winged helix DNA-binding domain"/>
    <property type="match status" value="1"/>
</dbReference>
<dbReference type="RefSeq" id="WP_221275678.1">
    <property type="nucleotide sequence ID" value="NZ_JACHFE010000002.1"/>
</dbReference>
<keyword evidence="2" id="KW-0805">Transcription regulation</keyword>
<dbReference type="FunFam" id="1.10.10.10:FF:000001">
    <property type="entry name" value="LysR family transcriptional regulator"/>
    <property type="match status" value="1"/>
</dbReference>
<evidence type="ECO:0000259" key="5">
    <source>
        <dbReference type="PROSITE" id="PS50931"/>
    </source>
</evidence>
<dbReference type="PRINTS" id="PR00039">
    <property type="entry name" value="HTHLYSR"/>
</dbReference>
<evidence type="ECO:0000313" key="7">
    <source>
        <dbReference type="Proteomes" id="UP000591735"/>
    </source>
</evidence>
<gene>
    <name evidence="6" type="ORF">HNR38_001240</name>
</gene>
<dbReference type="PANTHER" id="PTHR30579">
    <property type="entry name" value="TRANSCRIPTIONAL REGULATOR"/>
    <property type="match status" value="1"/>
</dbReference>
<dbReference type="PROSITE" id="PS50931">
    <property type="entry name" value="HTH_LYSR"/>
    <property type="match status" value="1"/>
</dbReference>
<accession>A0A840UJ16</accession>
<dbReference type="SUPFAM" id="SSF46785">
    <property type="entry name" value="Winged helix' DNA-binding domain"/>
    <property type="match status" value="1"/>
</dbReference>
<keyword evidence="3 6" id="KW-0238">DNA-binding</keyword>
<dbReference type="InterPro" id="IPR036390">
    <property type="entry name" value="WH_DNA-bd_sf"/>
</dbReference>
<evidence type="ECO:0000256" key="2">
    <source>
        <dbReference type="ARBA" id="ARBA00023015"/>
    </source>
</evidence>
<protein>
    <submittedName>
        <fullName evidence="6">DNA-binding transcriptional LysR family regulator</fullName>
    </submittedName>
</protein>
<comment type="similarity">
    <text evidence="1">Belongs to the LysR transcriptional regulatory family.</text>
</comment>
<dbReference type="EMBL" id="JACHFE010000002">
    <property type="protein sequence ID" value="MBB5320768.1"/>
    <property type="molecule type" value="Genomic_DNA"/>
</dbReference>
<reference evidence="6 7" key="1">
    <citation type="submission" date="2020-08" db="EMBL/GenBank/DDBJ databases">
        <title>Genomic Encyclopedia of Type Strains, Phase IV (KMG-IV): sequencing the most valuable type-strain genomes for metagenomic binning, comparative biology and taxonomic classification.</title>
        <authorList>
            <person name="Goeker M."/>
        </authorList>
    </citation>
    <scope>NUCLEOTIDE SEQUENCE [LARGE SCALE GENOMIC DNA]</scope>
    <source>
        <strain evidence="6 7">DSM 22359</strain>
    </source>
</reference>
<dbReference type="Proteomes" id="UP000591735">
    <property type="component" value="Unassembled WGS sequence"/>
</dbReference>